<proteinExistence type="predicted"/>
<feature type="region of interest" description="Disordered" evidence="5">
    <location>
        <begin position="340"/>
        <end position="437"/>
    </location>
</feature>
<name>A0ABQ6MXU0_9STRA</name>
<feature type="compositionally biased region" description="Basic and acidic residues" evidence="5">
    <location>
        <begin position="15"/>
        <end position="25"/>
    </location>
</feature>
<feature type="compositionally biased region" description="Low complexity" evidence="5">
    <location>
        <begin position="221"/>
        <end position="230"/>
    </location>
</feature>
<evidence type="ECO:0000256" key="4">
    <source>
        <dbReference type="PROSITE-ProRule" id="PRU00091"/>
    </source>
</evidence>
<dbReference type="SUPFAM" id="SSF57903">
    <property type="entry name" value="FYVE/PHD zinc finger"/>
    <property type="match status" value="1"/>
</dbReference>
<dbReference type="EMBL" id="BRYB01003337">
    <property type="protein sequence ID" value="GMI34880.1"/>
    <property type="molecule type" value="Genomic_DNA"/>
</dbReference>
<keyword evidence="2 4" id="KW-0863">Zinc-finger</keyword>
<dbReference type="Pfam" id="PF01363">
    <property type="entry name" value="FYVE"/>
    <property type="match status" value="1"/>
</dbReference>
<organism evidence="7 8">
    <name type="scientific">Tetraparma gracilis</name>
    <dbReference type="NCBI Taxonomy" id="2962635"/>
    <lineage>
        <taxon>Eukaryota</taxon>
        <taxon>Sar</taxon>
        <taxon>Stramenopiles</taxon>
        <taxon>Ochrophyta</taxon>
        <taxon>Bolidophyceae</taxon>
        <taxon>Parmales</taxon>
        <taxon>Triparmaceae</taxon>
        <taxon>Tetraparma</taxon>
    </lineage>
</organism>
<sequence length="437" mass="47480">MGCCWSSDDAEKEWEEPLLKKEKSAPSDSGSLQPPPDYGTATAAAASQLPKIDLPPPPPPPPPAEAVSRSASHPVPPGVLNEVFGIPFELDADVSACRSCDRKLGWEKGKRRHHCRFCGKIFCRACLEKQVHEATEQEEKCCKNCKAKDAPAWLQPSKGGAGGKGAELDNVAGEEKEDKPVRVLLRDQRRSQHGLQAEKEEEGGSDLAGKKVGSGMKAKRPTAVATGLAPVAPPPPAELKSPTDAMDDLWTKYTKQAVVKEDPDLLLAEEVDSERLNSRNNLSAYLKKTETERDLGKGRFGDQLKEHPIVKEKSREEVQKKWQGGFKKMKGFLVFGSEAKAREEERRKQEAAAKEERERVDKAEKGIRNKLKSVFKLKAGASPKRGSWTARGGAGDGGRQTSVTAADTRLPGVLPADGIPSTPFTPPQEESANAAEE</sequence>
<evidence type="ECO:0000256" key="5">
    <source>
        <dbReference type="SAM" id="MobiDB-lite"/>
    </source>
</evidence>
<feature type="region of interest" description="Disordered" evidence="5">
    <location>
        <begin position="1"/>
        <end position="73"/>
    </location>
</feature>
<keyword evidence="8" id="KW-1185">Reference proteome</keyword>
<feature type="region of interest" description="Disordered" evidence="5">
    <location>
        <begin position="154"/>
        <end position="243"/>
    </location>
</feature>
<evidence type="ECO:0000256" key="3">
    <source>
        <dbReference type="ARBA" id="ARBA00022833"/>
    </source>
</evidence>
<keyword evidence="3" id="KW-0862">Zinc</keyword>
<evidence type="ECO:0000256" key="1">
    <source>
        <dbReference type="ARBA" id="ARBA00022723"/>
    </source>
</evidence>
<keyword evidence="1" id="KW-0479">Metal-binding</keyword>
<evidence type="ECO:0000313" key="8">
    <source>
        <dbReference type="Proteomes" id="UP001165060"/>
    </source>
</evidence>
<feature type="compositionally biased region" description="Pro residues" evidence="5">
    <location>
        <begin position="53"/>
        <end position="64"/>
    </location>
</feature>
<dbReference type="Proteomes" id="UP001165060">
    <property type="component" value="Unassembled WGS sequence"/>
</dbReference>
<dbReference type="Gene3D" id="3.30.40.10">
    <property type="entry name" value="Zinc/RING finger domain, C3HC4 (zinc finger)"/>
    <property type="match status" value="1"/>
</dbReference>
<dbReference type="InterPro" id="IPR011011">
    <property type="entry name" value="Znf_FYVE_PHD"/>
</dbReference>
<evidence type="ECO:0000259" key="6">
    <source>
        <dbReference type="PROSITE" id="PS50178"/>
    </source>
</evidence>
<evidence type="ECO:0000256" key="2">
    <source>
        <dbReference type="ARBA" id="ARBA00022771"/>
    </source>
</evidence>
<evidence type="ECO:0000313" key="7">
    <source>
        <dbReference type="EMBL" id="GMI34880.1"/>
    </source>
</evidence>
<feature type="compositionally biased region" description="Basic and acidic residues" evidence="5">
    <location>
        <begin position="340"/>
        <end position="367"/>
    </location>
</feature>
<reference evidence="7 8" key="1">
    <citation type="journal article" date="2023" name="Commun. Biol.">
        <title>Genome analysis of Parmales, the sister group of diatoms, reveals the evolutionary specialization of diatoms from phago-mixotrophs to photoautotrophs.</title>
        <authorList>
            <person name="Ban H."/>
            <person name="Sato S."/>
            <person name="Yoshikawa S."/>
            <person name="Yamada K."/>
            <person name="Nakamura Y."/>
            <person name="Ichinomiya M."/>
            <person name="Sato N."/>
            <person name="Blanc-Mathieu R."/>
            <person name="Endo H."/>
            <person name="Kuwata A."/>
            <person name="Ogata H."/>
        </authorList>
    </citation>
    <scope>NUCLEOTIDE SEQUENCE [LARGE SCALE GENOMIC DNA]</scope>
</reference>
<dbReference type="SMART" id="SM00064">
    <property type="entry name" value="FYVE"/>
    <property type="match status" value="1"/>
</dbReference>
<gene>
    <name evidence="7" type="ORF">TeGR_g8532</name>
</gene>
<feature type="domain" description="FYVE-type" evidence="6">
    <location>
        <begin position="91"/>
        <end position="150"/>
    </location>
</feature>
<dbReference type="PROSITE" id="PS50178">
    <property type="entry name" value="ZF_FYVE"/>
    <property type="match status" value="1"/>
</dbReference>
<feature type="compositionally biased region" description="Basic and acidic residues" evidence="5">
    <location>
        <begin position="173"/>
        <end position="190"/>
    </location>
</feature>
<dbReference type="InterPro" id="IPR000306">
    <property type="entry name" value="Znf_FYVE"/>
</dbReference>
<dbReference type="CDD" id="cd00065">
    <property type="entry name" value="FYVE_like_SF"/>
    <property type="match status" value="1"/>
</dbReference>
<accession>A0ABQ6MXU0</accession>
<comment type="caution">
    <text evidence="7">The sequence shown here is derived from an EMBL/GenBank/DDBJ whole genome shotgun (WGS) entry which is preliminary data.</text>
</comment>
<dbReference type="InterPro" id="IPR017455">
    <property type="entry name" value="Znf_FYVE-rel"/>
</dbReference>
<dbReference type="InterPro" id="IPR013083">
    <property type="entry name" value="Znf_RING/FYVE/PHD"/>
</dbReference>
<protein>
    <recommendedName>
        <fullName evidence="6">FYVE-type domain-containing protein</fullName>
    </recommendedName>
</protein>